<dbReference type="Pfam" id="PF03108">
    <property type="entry name" value="DBD_Tnp_Mut"/>
    <property type="match status" value="1"/>
</dbReference>
<dbReference type="Proteomes" id="UP001177003">
    <property type="component" value="Chromosome 4"/>
</dbReference>
<gene>
    <name evidence="3" type="ORF">LSALG_LOCUS22154</name>
</gene>
<sequence length="282" mass="32784">MCTTVVERKRWLDVYIDHQNDPILDWADNEVLSDGNEEEDDNEEDDHKEEEDDSDEDDNLDDIIAYEHEVDEEVHTFNKTVGDNFLNKLSVIGKISNDDEHNDGKDDKVVFPVHDENQECDKMVPILGMKFANPMQLNLCITNYAVKNGYDLWYEKSDHNRLLVKCCKGKKNKKNKGCPFRLWATWMSNESYKWMGNHFMNEILQKPKMSVRKLKAKVSETFNLIASVGQCRNARRYAFNEIEGNLKEHYAKTWSYGEELRKTNPGSTVKMDVDVMPDGATL</sequence>
<dbReference type="PANTHER" id="PTHR31973">
    <property type="entry name" value="POLYPROTEIN, PUTATIVE-RELATED"/>
    <property type="match status" value="1"/>
</dbReference>
<dbReference type="EMBL" id="OX465080">
    <property type="protein sequence ID" value="CAI9282519.1"/>
    <property type="molecule type" value="Genomic_DNA"/>
</dbReference>
<proteinExistence type="predicted"/>
<protein>
    <recommendedName>
        <fullName evidence="2">Transposase MuDR plant domain-containing protein</fullName>
    </recommendedName>
</protein>
<organism evidence="3 4">
    <name type="scientific">Lactuca saligna</name>
    <name type="common">Willowleaf lettuce</name>
    <dbReference type="NCBI Taxonomy" id="75948"/>
    <lineage>
        <taxon>Eukaryota</taxon>
        <taxon>Viridiplantae</taxon>
        <taxon>Streptophyta</taxon>
        <taxon>Embryophyta</taxon>
        <taxon>Tracheophyta</taxon>
        <taxon>Spermatophyta</taxon>
        <taxon>Magnoliopsida</taxon>
        <taxon>eudicotyledons</taxon>
        <taxon>Gunneridae</taxon>
        <taxon>Pentapetalae</taxon>
        <taxon>asterids</taxon>
        <taxon>campanulids</taxon>
        <taxon>Asterales</taxon>
        <taxon>Asteraceae</taxon>
        <taxon>Cichorioideae</taxon>
        <taxon>Cichorieae</taxon>
        <taxon>Lactucinae</taxon>
        <taxon>Lactuca</taxon>
    </lineage>
</organism>
<evidence type="ECO:0000259" key="2">
    <source>
        <dbReference type="Pfam" id="PF03108"/>
    </source>
</evidence>
<dbReference type="AlphaFoldDB" id="A0AA36E3X5"/>
<feature type="compositionally biased region" description="Acidic residues" evidence="1">
    <location>
        <begin position="35"/>
        <end position="59"/>
    </location>
</feature>
<keyword evidence="4" id="KW-1185">Reference proteome</keyword>
<feature type="domain" description="Transposase MuDR plant" evidence="2">
    <location>
        <begin position="127"/>
        <end position="185"/>
    </location>
</feature>
<dbReference type="PANTHER" id="PTHR31973:SF189">
    <property type="entry name" value="TRANSPOSASE, MUDR, PLANT, MULE TRANSPOSASE DOMAIN PROTEIN-RELATED"/>
    <property type="match status" value="1"/>
</dbReference>
<dbReference type="InterPro" id="IPR004332">
    <property type="entry name" value="Transposase_MuDR"/>
</dbReference>
<feature type="region of interest" description="Disordered" evidence="1">
    <location>
        <begin position="26"/>
        <end position="59"/>
    </location>
</feature>
<evidence type="ECO:0000313" key="3">
    <source>
        <dbReference type="EMBL" id="CAI9282519.1"/>
    </source>
</evidence>
<evidence type="ECO:0000256" key="1">
    <source>
        <dbReference type="SAM" id="MobiDB-lite"/>
    </source>
</evidence>
<name>A0AA36E3X5_LACSI</name>
<reference evidence="3" key="1">
    <citation type="submission" date="2023-04" db="EMBL/GenBank/DDBJ databases">
        <authorList>
            <person name="Vijverberg K."/>
            <person name="Xiong W."/>
            <person name="Schranz E."/>
        </authorList>
    </citation>
    <scope>NUCLEOTIDE SEQUENCE</scope>
</reference>
<evidence type="ECO:0000313" key="4">
    <source>
        <dbReference type="Proteomes" id="UP001177003"/>
    </source>
</evidence>
<accession>A0AA36E3X5</accession>